<dbReference type="WBParaSite" id="nRc.2.0.1.t19828-RA">
    <property type="protein sequence ID" value="nRc.2.0.1.t19828-RA"/>
    <property type="gene ID" value="nRc.2.0.1.g19828"/>
</dbReference>
<accession>A0A915J1Q7</accession>
<dbReference type="Proteomes" id="UP000887565">
    <property type="component" value="Unplaced"/>
</dbReference>
<protein>
    <submittedName>
        <fullName evidence="2">Uncharacterized protein</fullName>
    </submittedName>
</protein>
<reference evidence="2" key="1">
    <citation type="submission" date="2022-11" db="UniProtKB">
        <authorList>
            <consortium name="WormBaseParasite"/>
        </authorList>
    </citation>
    <scope>IDENTIFICATION</scope>
</reference>
<evidence type="ECO:0000313" key="2">
    <source>
        <dbReference type="WBParaSite" id="nRc.2.0.1.t19828-RA"/>
    </source>
</evidence>
<evidence type="ECO:0000313" key="1">
    <source>
        <dbReference type="Proteomes" id="UP000887565"/>
    </source>
</evidence>
<name>A0A915J1Q7_ROMCU</name>
<proteinExistence type="predicted"/>
<dbReference type="AlphaFoldDB" id="A0A915J1Q7"/>
<sequence length="71" mass="7709">MTSNAWDTCSNDGAMGNLVQQDTCKGYDGGQTANFLAHPYHEVTVQPSTIAIWYYFAYVVVTLLGKGCGRA</sequence>
<organism evidence="1 2">
    <name type="scientific">Romanomermis culicivorax</name>
    <name type="common">Nematode worm</name>
    <dbReference type="NCBI Taxonomy" id="13658"/>
    <lineage>
        <taxon>Eukaryota</taxon>
        <taxon>Metazoa</taxon>
        <taxon>Ecdysozoa</taxon>
        <taxon>Nematoda</taxon>
        <taxon>Enoplea</taxon>
        <taxon>Dorylaimia</taxon>
        <taxon>Mermithida</taxon>
        <taxon>Mermithoidea</taxon>
        <taxon>Mermithidae</taxon>
        <taxon>Romanomermis</taxon>
    </lineage>
</organism>
<keyword evidence="1" id="KW-1185">Reference proteome</keyword>